<dbReference type="InterPro" id="IPR056884">
    <property type="entry name" value="NPHP3-like_N"/>
</dbReference>
<keyword evidence="3" id="KW-0472">Membrane</keyword>
<dbReference type="HOGENOM" id="CLU_405943_0_0_1"/>
<keyword evidence="6" id="KW-1185">Reference proteome</keyword>
<feature type="compositionally biased region" description="Polar residues" evidence="2">
    <location>
        <begin position="1"/>
        <end position="16"/>
    </location>
</feature>
<evidence type="ECO:0000313" key="6">
    <source>
        <dbReference type="Proteomes" id="UP000054549"/>
    </source>
</evidence>
<dbReference type="InterPro" id="IPR027417">
    <property type="entry name" value="P-loop_NTPase"/>
</dbReference>
<evidence type="ECO:0000313" key="5">
    <source>
        <dbReference type="EMBL" id="KIL59956.1"/>
    </source>
</evidence>
<feature type="compositionally biased region" description="Basic and acidic residues" evidence="2">
    <location>
        <begin position="476"/>
        <end position="486"/>
    </location>
</feature>
<dbReference type="AlphaFoldDB" id="A0A0C2WT79"/>
<reference evidence="5 6" key="1">
    <citation type="submission" date="2014-04" db="EMBL/GenBank/DDBJ databases">
        <title>Evolutionary Origins and Diversification of the Mycorrhizal Mutualists.</title>
        <authorList>
            <consortium name="DOE Joint Genome Institute"/>
            <consortium name="Mycorrhizal Genomics Consortium"/>
            <person name="Kohler A."/>
            <person name="Kuo A."/>
            <person name="Nagy L.G."/>
            <person name="Floudas D."/>
            <person name="Copeland A."/>
            <person name="Barry K.W."/>
            <person name="Cichocki N."/>
            <person name="Veneault-Fourrey C."/>
            <person name="LaButti K."/>
            <person name="Lindquist E.A."/>
            <person name="Lipzen A."/>
            <person name="Lundell T."/>
            <person name="Morin E."/>
            <person name="Murat C."/>
            <person name="Riley R."/>
            <person name="Ohm R."/>
            <person name="Sun H."/>
            <person name="Tunlid A."/>
            <person name="Henrissat B."/>
            <person name="Grigoriev I.V."/>
            <person name="Hibbett D.S."/>
            <person name="Martin F."/>
        </authorList>
    </citation>
    <scope>NUCLEOTIDE SEQUENCE [LARGE SCALE GENOMIC DNA]</scope>
    <source>
        <strain evidence="5 6">Koide BX008</strain>
    </source>
</reference>
<evidence type="ECO:0000256" key="1">
    <source>
        <dbReference type="ARBA" id="ARBA00022737"/>
    </source>
</evidence>
<feature type="region of interest" description="Disordered" evidence="2">
    <location>
        <begin position="1"/>
        <end position="77"/>
    </location>
</feature>
<dbReference type="SUPFAM" id="SSF52540">
    <property type="entry name" value="P-loop containing nucleoside triphosphate hydrolases"/>
    <property type="match status" value="1"/>
</dbReference>
<feature type="transmembrane region" description="Helical" evidence="3">
    <location>
        <begin position="624"/>
        <end position="646"/>
    </location>
</feature>
<feature type="transmembrane region" description="Helical" evidence="3">
    <location>
        <begin position="600"/>
        <end position="617"/>
    </location>
</feature>
<gene>
    <name evidence="5" type="ORF">M378DRAFT_168713</name>
</gene>
<accession>A0A0C2WT79</accession>
<dbReference type="InParanoid" id="A0A0C2WT79"/>
<dbReference type="Pfam" id="PF24883">
    <property type="entry name" value="NPHP3_N"/>
    <property type="match status" value="1"/>
</dbReference>
<evidence type="ECO:0000256" key="3">
    <source>
        <dbReference type="SAM" id="Phobius"/>
    </source>
</evidence>
<feature type="compositionally biased region" description="Basic and acidic residues" evidence="2">
    <location>
        <begin position="534"/>
        <end position="550"/>
    </location>
</feature>
<evidence type="ECO:0000259" key="4">
    <source>
        <dbReference type="Pfam" id="PF24883"/>
    </source>
</evidence>
<feature type="region of interest" description="Disordered" evidence="2">
    <location>
        <begin position="530"/>
        <end position="550"/>
    </location>
</feature>
<dbReference type="OrthoDB" id="2683297at2759"/>
<dbReference type="Proteomes" id="UP000054549">
    <property type="component" value="Unassembled WGS sequence"/>
</dbReference>
<dbReference type="Gene3D" id="3.40.50.300">
    <property type="entry name" value="P-loop containing nucleotide triphosphate hydrolases"/>
    <property type="match status" value="1"/>
</dbReference>
<protein>
    <recommendedName>
        <fullName evidence="4">Nephrocystin 3-like N-terminal domain-containing protein</fullName>
    </recommendedName>
</protein>
<feature type="compositionally biased region" description="Basic and acidic residues" evidence="2">
    <location>
        <begin position="55"/>
        <end position="65"/>
    </location>
</feature>
<name>A0A0C2WT79_AMAMK</name>
<dbReference type="EMBL" id="KN818307">
    <property type="protein sequence ID" value="KIL59956.1"/>
    <property type="molecule type" value="Genomic_DNA"/>
</dbReference>
<keyword evidence="3" id="KW-0812">Transmembrane</keyword>
<feature type="compositionally biased region" description="Polar residues" evidence="2">
    <location>
        <begin position="67"/>
        <end position="77"/>
    </location>
</feature>
<keyword evidence="3" id="KW-1133">Transmembrane helix</keyword>
<organism evidence="5 6">
    <name type="scientific">Amanita muscaria (strain Koide BX008)</name>
    <dbReference type="NCBI Taxonomy" id="946122"/>
    <lineage>
        <taxon>Eukaryota</taxon>
        <taxon>Fungi</taxon>
        <taxon>Dikarya</taxon>
        <taxon>Basidiomycota</taxon>
        <taxon>Agaricomycotina</taxon>
        <taxon>Agaricomycetes</taxon>
        <taxon>Agaricomycetidae</taxon>
        <taxon>Agaricales</taxon>
        <taxon>Pluteineae</taxon>
        <taxon>Amanitaceae</taxon>
        <taxon>Amanita</taxon>
    </lineage>
</organism>
<sequence>MSTNVRSNSNPEQSDNQPRHQPPSTHQGSLPAARGVGQGSETHPSSSEPAEQLDVDNRKGSHERLPSTATSLDALNHQESSVPYQDYSYSTSTIFQGAQNVSISGQPNFVNNITMGQQSNPGGSQGVEDFKQFVSFEALHDSSALDIDRDVHPVIREKTLKQSQDWMNNLNASEQIAWLHGPASIGKTAIALEIAQQKNVVATFFFSIHSDKNRLIPTLAWQLARSIPDIRIHIIDSIGQHPDLLNKRLDEQFEYLVVQPFAALQKVTSAVQPSSLVVIIDGIDECGDTRLQKKFLKVIGKAILNRLVPLRFVICSRTDAQIQTLFDQLKRLVFFIDLAKFDPAEEIRKREENIRKREEELKEREEELLRLRELESHGRQQLGRVQEEQRQREEEVLELRELESRGRHQLTRVQEEQRQREEELKKREENLKKREEEVLRLRELESHERQQLAEEQRQREEELKKQKEHLKKREEVLGVRELESHGKQQLARLQEEQRQREEELKKREEKLKTREEGVLGLRELESHRKQHLARLQEEQRQREEELKKRDEELKKREQELKKRDEVFEPRELESHGEEQLARLRQREQDLTETKRQFKQYQSLVVVLVVALLFVLLYHHPFPFLPHLLSIPLNLLTYLLTTFLSFLSSFVKIFSPVRSIALLLLLLPLFFLQGQGNA</sequence>
<evidence type="ECO:0000256" key="2">
    <source>
        <dbReference type="SAM" id="MobiDB-lite"/>
    </source>
</evidence>
<feature type="transmembrane region" description="Helical" evidence="3">
    <location>
        <begin position="652"/>
        <end position="671"/>
    </location>
</feature>
<keyword evidence="1" id="KW-0677">Repeat</keyword>
<feature type="domain" description="Nephrocystin 3-like N-terminal" evidence="4">
    <location>
        <begin position="162"/>
        <end position="317"/>
    </location>
</feature>
<feature type="compositionally biased region" description="Polar residues" evidence="2">
    <location>
        <begin position="39"/>
        <end position="49"/>
    </location>
</feature>
<proteinExistence type="predicted"/>
<feature type="region of interest" description="Disordered" evidence="2">
    <location>
        <begin position="476"/>
        <end position="496"/>
    </location>
</feature>